<feature type="region of interest" description="Disordered" evidence="3">
    <location>
        <begin position="622"/>
        <end position="791"/>
    </location>
</feature>
<accession>A0A0G4FFX0</accession>
<keyword evidence="1" id="KW-0479">Metal-binding</keyword>
<dbReference type="Gene3D" id="3.30.40.10">
    <property type="entry name" value="Zinc/RING finger domain, C3HC4 (zinc finger)"/>
    <property type="match status" value="1"/>
</dbReference>
<proteinExistence type="predicted"/>
<dbReference type="SUPFAM" id="SSF57850">
    <property type="entry name" value="RING/U-box"/>
    <property type="match status" value="1"/>
</dbReference>
<keyword evidence="1" id="KW-0863">Zinc-finger</keyword>
<evidence type="ECO:0000256" key="1">
    <source>
        <dbReference type="PROSITE-ProRule" id="PRU00175"/>
    </source>
</evidence>
<organism evidence="5">
    <name type="scientific">Chromera velia CCMP2878</name>
    <dbReference type="NCBI Taxonomy" id="1169474"/>
    <lineage>
        <taxon>Eukaryota</taxon>
        <taxon>Sar</taxon>
        <taxon>Alveolata</taxon>
        <taxon>Colpodellida</taxon>
        <taxon>Chromeraceae</taxon>
        <taxon>Chromera</taxon>
    </lineage>
</organism>
<feature type="region of interest" description="Disordered" evidence="3">
    <location>
        <begin position="318"/>
        <end position="365"/>
    </location>
</feature>
<protein>
    <recommendedName>
        <fullName evidence="4">RING-type domain-containing protein</fullName>
    </recommendedName>
</protein>
<dbReference type="InterPro" id="IPR013083">
    <property type="entry name" value="Znf_RING/FYVE/PHD"/>
</dbReference>
<keyword evidence="2" id="KW-0175">Coiled coil</keyword>
<feature type="domain" description="RING-type" evidence="4">
    <location>
        <begin position="28"/>
        <end position="68"/>
    </location>
</feature>
<evidence type="ECO:0000256" key="3">
    <source>
        <dbReference type="SAM" id="MobiDB-lite"/>
    </source>
</evidence>
<name>A0A0G4FFX0_9ALVE</name>
<feature type="compositionally biased region" description="Acidic residues" evidence="3">
    <location>
        <begin position="489"/>
        <end position="503"/>
    </location>
</feature>
<keyword evidence="1" id="KW-0862">Zinc</keyword>
<feature type="compositionally biased region" description="Gly residues" evidence="3">
    <location>
        <begin position="385"/>
        <end position="394"/>
    </location>
</feature>
<reference evidence="5" key="1">
    <citation type="submission" date="2014-11" db="EMBL/GenBank/DDBJ databases">
        <authorList>
            <person name="Otto D Thomas"/>
            <person name="Naeem Raeece"/>
        </authorList>
    </citation>
    <scope>NUCLEOTIDE SEQUENCE</scope>
</reference>
<feature type="region of interest" description="Disordered" evidence="3">
    <location>
        <begin position="570"/>
        <end position="608"/>
    </location>
</feature>
<feature type="compositionally biased region" description="Low complexity" evidence="3">
    <location>
        <begin position="647"/>
        <end position="661"/>
    </location>
</feature>
<feature type="compositionally biased region" description="Polar residues" evidence="3">
    <location>
        <begin position="679"/>
        <end position="699"/>
    </location>
</feature>
<feature type="compositionally biased region" description="Basic and acidic residues" evidence="3">
    <location>
        <begin position="635"/>
        <end position="645"/>
    </location>
</feature>
<feature type="region of interest" description="Disordered" evidence="3">
    <location>
        <begin position="378"/>
        <end position="540"/>
    </location>
</feature>
<feature type="coiled-coil region" evidence="2">
    <location>
        <begin position="243"/>
        <end position="298"/>
    </location>
</feature>
<sequence length="791" mass="85449">MPREDEDDEVQALSPPREKPQVFTLPSCCICYEPLAKDLAACKRCGCVFHDSCIKQWLHKGTLKCVHCCMPIPADRVSDYIMAFRFEVKEKSNLPSSTSPILDNCGGGGLGGGTGTGGDPAQFMELRKRLHEQKVAAEDEKTRRNAIEENLQLKLKSEKERRKTALKELHAEVRKREELETEKNNLNLKIKQKEEMLFHLENIDRIKDLIKTRTEAEAEEIRKIVSRKGDDTDEALTHLWRMNDKTSREYEEISRREEKTNKKVQTLKEREMNWKREKQKLVAENDRLNTEAEHWKKTAGLQRREKEALERKHSKLIRQNSAGGPPHHHNGLAEMGGRGRENGYPHGTGTGGIDQQQGEQRDGGLGLDISCDYGFADKRGKRGGEGVGALGRPGGFRNDISSKKQRVGPAAGAPPPPPFDLWRGEEGFRAKPARGVNGPGEGLGGVASPRHPLGARGNGGNQTERGEGGQSSSSSSAFGGVGRGGFASEEGEGDFDGSPEAADEADRALDAQLMSDGEDEGGRGRPGGAGEVIGSPSRGAAMTEFVGDDSEMRDQTEDPEVFFDTQSARQAGAEMEGTYEGEISPGKENGFPSWGADLPGDGTAPSLSLSASLGAEDAAFFGETLLNPPKQSKPKKNDKTHHEEMGTDGMSTMMMTDSPPSSFYPTSGAVFGETDEAALSQSCESNNSNSFRHTQTQVQEGLREREGGWFQSRRNDLSQGGGASASSHSSHPKVPWELLKGSGGAGTQQKASKGIGKGAGGGSRGPQKGGGGGAPKGKQTTMDFFMKGKGK</sequence>
<evidence type="ECO:0000256" key="2">
    <source>
        <dbReference type="SAM" id="Coils"/>
    </source>
</evidence>
<dbReference type="InterPro" id="IPR001841">
    <property type="entry name" value="Znf_RING"/>
</dbReference>
<gene>
    <name evidence="5" type="ORF">Cvel_3283</name>
</gene>
<dbReference type="GO" id="GO:0008270">
    <property type="term" value="F:zinc ion binding"/>
    <property type="evidence" value="ECO:0007669"/>
    <property type="project" value="UniProtKB-KW"/>
</dbReference>
<feature type="compositionally biased region" description="Gly residues" evidence="3">
    <location>
        <begin position="755"/>
        <end position="775"/>
    </location>
</feature>
<evidence type="ECO:0000259" key="4">
    <source>
        <dbReference type="PROSITE" id="PS50089"/>
    </source>
</evidence>
<dbReference type="CDD" id="cd16448">
    <property type="entry name" value="RING-H2"/>
    <property type="match status" value="1"/>
</dbReference>
<evidence type="ECO:0000313" key="5">
    <source>
        <dbReference type="EMBL" id="CEM11954.1"/>
    </source>
</evidence>
<dbReference type="VEuPathDB" id="CryptoDB:Cvel_3283"/>
<dbReference type="PROSITE" id="PS50089">
    <property type="entry name" value="ZF_RING_2"/>
    <property type="match status" value="1"/>
</dbReference>
<dbReference type="AlphaFoldDB" id="A0A0G4FFX0"/>
<feature type="coiled-coil region" evidence="2">
    <location>
        <begin position="148"/>
        <end position="203"/>
    </location>
</feature>
<dbReference type="EMBL" id="CDMZ01000330">
    <property type="protein sequence ID" value="CEM11954.1"/>
    <property type="molecule type" value="Genomic_DNA"/>
</dbReference>